<evidence type="ECO:0000313" key="2">
    <source>
        <dbReference type="EMBL" id="CAG7721235.1"/>
    </source>
</evidence>
<dbReference type="AlphaFoldDB" id="A0A8J2JP53"/>
<dbReference type="EMBL" id="CAJVCH010077721">
    <property type="protein sequence ID" value="CAG7721235.1"/>
    <property type="molecule type" value="Genomic_DNA"/>
</dbReference>
<reference evidence="2" key="1">
    <citation type="submission" date="2021-06" db="EMBL/GenBank/DDBJ databases">
        <authorList>
            <person name="Hodson N. C."/>
            <person name="Mongue J. A."/>
            <person name="Jaron S. K."/>
        </authorList>
    </citation>
    <scope>NUCLEOTIDE SEQUENCE</scope>
</reference>
<feature type="compositionally biased region" description="Polar residues" evidence="1">
    <location>
        <begin position="31"/>
        <end position="40"/>
    </location>
</feature>
<gene>
    <name evidence="2" type="ORF">AFUS01_LOCUS10462</name>
</gene>
<comment type="caution">
    <text evidence="2">The sequence shown here is derived from an EMBL/GenBank/DDBJ whole genome shotgun (WGS) entry which is preliminary data.</text>
</comment>
<organism evidence="2 3">
    <name type="scientific">Allacma fusca</name>
    <dbReference type="NCBI Taxonomy" id="39272"/>
    <lineage>
        <taxon>Eukaryota</taxon>
        <taxon>Metazoa</taxon>
        <taxon>Ecdysozoa</taxon>
        <taxon>Arthropoda</taxon>
        <taxon>Hexapoda</taxon>
        <taxon>Collembola</taxon>
        <taxon>Symphypleona</taxon>
        <taxon>Sminthuridae</taxon>
        <taxon>Allacma</taxon>
    </lineage>
</organism>
<dbReference type="Proteomes" id="UP000708208">
    <property type="component" value="Unassembled WGS sequence"/>
</dbReference>
<accession>A0A8J2JP53</accession>
<name>A0A8J2JP53_9HEXA</name>
<keyword evidence="3" id="KW-1185">Reference proteome</keyword>
<protein>
    <submittedName>
        <fullName evidence="2">Uncharacterized protein</fullName>
    </submittedName>
</protein>
<feature type="non-terminal residue" evidence="2">
    <location>
        <position position="1"/>
    </location>
</feature>
<evidence type="ECO:0000256" key="1">
    <source>
        <dbReference type="SAM" id="MobiDB-lite"/>
    </source>
</evidence>
<sequence length="254" mass="29527">ELNNGQMDLQTRNRSCEKDDVNKQAIPPDTSARSSSPNSNDDQEFLITMPVLRLTPFDLIRKSYWKRPQGSSRNSSCKWLLKRLVHRKIYRPPFNTYLKTPTFTDSNFNEFVLNIPIISLSLDLNLMDADGLCLNQRLLWEVLAPNNSNITNLEIRAKINSNFVLEKNTPMDKMMLTSLKRLKFHDWCNSCTHTEFMQNILNRCEPESLDLYIFDKDSVAPLLAQDKVANLKTLKLSIRKVSKNVWSHLGYLRF</sequence>
<proteinExistence type="predicted"/>
<evidence type="ECO:0000313" key="3">
    <source>
        <dbReference type="Proteomes" id="UP000708208"/>
    </source>
</evidence>
<feature type="region of interest" description="Disordered" evidence="1">
    <location>
        <begin position="1"/>
        <end position="41"/>
    </location>
</feature>
<feature type="compositionally biased region" description="Polar residues" evidence="1">
    <location>
        <begin position="1"/>
        <end position="13"/>
    </location>
</feature>